<evidence type="ECO:0000313" key="1">
    <source>
        <dbReference type="EMBL" id="MBE5728090.1"/>
    </source>
</evidence>
<accession>A0A8T3UUC6</accession>
<sequence length="184" mass="20882">MVEEKLEELLLDGEEEVWKRIRQALSNSNCLKTHTAAGVVRYDSTLNKYRILSIGSNSCAPEGHEYGDKLSVCPRANITTGTHYELCRPIHAERMACLNLSSKRDNKNIAKFASHLDVSENEIRSYFTTEELQKLNGASLYLVGHYWACDSCLYFLKTVGITDIKLDQLTADKTKENYLKLNIT</sequence>
<reference evidence="1 2" key="1">
    <citation type="submission" date="2020-09" db="EMBL/GenBank/DDBJ databases">
        <title>Genomic characterization of a novel Parvarchaeota family in acid mine drainage sediments.</title>
        <authorList>
            <person name="Luo Z.-H."/>
        </authorList>
    </citation>
    <scope>NUCLEOTIDE SEQUENCE [LARGE SCALE GENOMIC DNA]</scope>
    <source>
        <strain evidence="1">TL1-5_bins.178</strain>
    </source>
</reference>
<gene>
    <name evidence="1" type="ORF">IHE50_01590</name>
</gene>
<name>A0A8T3UUC6_9ARCH</name>
<evidence type="ECO:0008006" key="3">
    <source>
        <dbReference type="Google" id="ProtNLM"/>
    </source>
</evidence>
<dbReference type="Proteomes" id="UP000763484">
    <property type="component" value="Unassembled WGS sequence"/>
</dbReference>
<dbReference type="EMBL" id="JADFAQ010000022">
    <property type="protein sequence ID" value="MBE5728090.1"/>
    <property type="molecule type" value="Genomic_DNA"/>
</dbReference>
<organism evidence="1 2">
    <name type="scientific">Candidatus Acidifodinimicrobium mancum</name>
    <dbReference type="NCBI Taxonomy" id="2898728"/>
    <lineage>
        <taxon>Archaea</taxon>
        <taxon>Candidatus Parvarchaeota</taxon>
        <taxon>Candidatus Acidifodinimicrobiaceae</taxon>
        <taxon>Candidatus Acidifodinimicrobium</taxon>
    </lineage>
</organism>
<comment type="caution">
    <text evidence="1">The sequence shown here is derived from an EMBL/GenBank/DDBJ whole genome shotgun (WGS) entry which is preliminary data.</text>
</comment>
<evidence type="ECO:0000313" key="2">
    <source>
        <dbReference type="Proteomes" id="UP000763484"/>
    </source>
</evidence>
<protein>
    <recommendedName>
        <fullName evidence="3">CMP/dCMP-type deaminase domain-containing protein</fullName>
    </recommendedName>
</protein>
<dbReference type="Gene3D" id="3.40.140.10">
    <property type="entry name" value="Cytidine Deaminase, domain 2"/>
    <property type="match status" value="1"/>
</dbReference>
<proteinExistence type="predicted"/>
<dbReference type="AlphaFoldDB" id="A0A8T3UUC6"/>